<dbReference type="Gene3D" id="3.20.20.140">
    <property type="entry name" value="Metal-dependent hydrolases"/>
    <property type="match status" value="1"/>
</dbReference>
<dbReference type="InterPro" id="IPR032466">
    <property type="entry name" value="Metal_Hydrolase"/>
</dbReference>
<dbReference type="PANTHER" id="PTHR11409:SF43">
    <property type="entry name" value="ADENOSINE DEAMINASE"/>
    <property type="match status" value="1"/>
</dbReference>
<dbReference type="GO" id="GO:0005829">
    <property type="term" value="C:cytosol"/>
    <property type="evidence" value="ECO:0007669"/>
    <property type="project" value="TreeGrafter"/>
</dbReference>
<accession>A0A1W1BRI6</accession>
<evidence type="ECO:0000256" key="1">
    <source>
        <dbReference type="SAM" id="Coils"/>
    </source>
</evidence>
<dbReference type="SUPFAM" id="SSF51556">
    <property type="entry name" value="Metallo-dependent hydrolases"/>
    <property type="match status" value="1"/>
</dbReference>
<proteinExistence type="predicted"/>
<name>A0A1W1BRI6_9ZZZZ</name>
<reference evidence="2" key="1">
    <citation type="submission" date="2016-10" db="EMBL/GenBank/DDBJ databases">
        <authorList>
            <person name="de Groot N.N."/>
        </authorList>
    </citation>
    <scope>NUCLEOTIDE SEQUENCE</scope>
</reference>
<dbReference type="GO" id="GO:0006154">
    <property type="term" value="P:adenosine catabolic process"/>
    <property type="evidence" value="ECO:0007669"/>
    <property type="project" value="TreeGrafter"/>
</dbReference>
<dbReference type="GO" id="GO:0004000">
    <property type="term" value="F:adenosine deaminase activity"/>
    <property type="evidence" value="ECO:0007669"/>
    <property type="project" value="TreeGrafter"/>
</dbReference>
<sequence length="251" mass="30100">MHLLSGIRYVWEAIHFLGMDESDKWRQCRIGHATALGIEPQFWADKLDGVIVMSKGEWLDSMIFIQFFYSTSKYFYAIERLWKEIYGISFKRLKALEAYENRRENPYECEDEIVKLYNSPEVVEKYNEMIEVSIDKRDIEIMTQLQRKVLKLMKDNKIAIESMITSNVRISYYDKYEQHHIYRWLFPEGAEEDIMPPIVLASDDPGLFNNNMRIEFSHLYEILKKKKISESDIEEKINELQKNADNYTFRR</sequence>
<feature type="coiled-coil region" evidence="1">
    <location>
        <begin position="223"/>
        <end position="250"/>
    </location>
</feature>
<dbReference type="EMBL" id="FPHD01000034">
    <property type="protein sequence ID" value="SFV56087.1"/>
    <property type="molecule type" value="Genomic_DNA"/>
</dbReference>
<dbReference type="GO" id="GO:0046103">
    <property type="term" value="P:inosine biosynthetic process"/>
    <property type="evidence" value="ECO:0007669"/>
    <property type="project" value="TreeGrafter"/>
</dbReference>
<protein>
    <submittedName>
        <fullName evidence="2">Uncharacterized protein</fullName>
    </submittedName>
</protein>
<organism evidence="2">
    <name type="scientific">hydrothermal vent metagenome</name>
    <dbReference type="NCBI Taxonomy" id="652676"/>
    <lineage>
        <taxon>unclassified sequences</taxon>
        <taxon>metagenomes</taxon>
        <taxon>ecological metagenomes</taxon>
    </lineage>
</organism>
<gene>
    <name evidence="2" type="ORF">MNB_SV-8-700</name>
</gene>
<dbReference type="InterPro" id="IPR006330">
    <property type="entry name" value="Ado/ade_deaminase"/>
</dbReference>
<dbReference type="AlphaFoldDB" id="A0A1W1BRI6"/>
<dbReference type="GO" id="GO:0043103">
    <property type="term" value="P:hypoxanthine salvage"/>
    <property type="evidence" value="ECO:0007669"/>
    <property type="project" value="TreeGrafter"/>
</dbReference>
<keyword evidence="1" id="KW-0175">Coiled coil</keyword>
<evidence type="ECO:0000313" key="2">
    <source>
        <dbReference type="EMBL" id="SFV56087.1"/>
    </source>
</evidence>
<dbReference type="PANTHER" id="PTHR11409">
    <property type="entry name" value="ADENOSINE DEAMINASE"/>
    <property type="match status" value="1"/>
</dbReference>